<comment type="subcellular location">
    <subcellularLocation>
        <location evidence="1">Membrane</location>
        <topology evidence="1">Multi-pass membrane protein</topology>
    </subcellularLocation>
</comment>
<sequence>MLELILSFIGIASGQFAELVDNTMLNLALPTISNDLDIDLSLIQWIPISFVLATSSFLLPMGKLADIYSSKKIYLIGLIIFGIFVTLAGRSEILITLILFKSLQGIGSAAIQSNVMVMIIQLFQKQDKGTSLGIFMSIIGIGSIASPVIGGYIIDNFGWRGIFNFVSIITILGFIFSIFIKLNNPKNTKPLNYEFDWQGTILSTISLSSLIISISMYTTSNWNAIWLITGIPITAIFLFLFILWEKHNKLSNPLIDLKLFNHKSFSMGSIVRFLSFIANSPIYYLSPFLLINGYGLSSSKTGIYILPGPIMMAISGPFAGKVSDKMGSYFPRIAGAMCLSISVSLYLFATILNKEFVMVAYAFQGLGMGIFGTVNTSYIFTSVKENNYGSVNAFLTLTRTSGNIIGISISTALVLVFLSISSNELDSINPDTLSYISSISKAFILPTLLSIITFILTISLKDEKNI</sequence>
<feature type="domain" description="Major facilitator superfamily (MFS) profile" evidence="7">
    <location>
        <begin position="7"/>
        <end position="465"/>
    </location>
</feature>
<name>A0A382EFR7_9ZZZZ</name>
<evidence type="ECO:0000256" key="6">
    <source>
        <dbReference type="SAM" id="Phobius"/>
    </source>
</evidence>
<dbReference type="PRINTS" id="PR01036">
    <property type="entry name" value="TCRTETB"/>
</dbReference>
<dbReference type="PROSITE" id="PS50850">
    <property type="entry name" value="MFS"/>
    <property type="match status" value="1"/>
</dbReference>
<dbReference type="SUPFAM" id="SSF103473">
    <property type="entry name" value="MFS general substrate transporter"/>
    <property type="match status" value="2"/>
</dbReference>
<keyword evidence="4 6" id="KW-1133">Transmembrane helix</keyword>
<feature type="transmembrane region" description="Helical" evidence="6">
    <location>
        <begin position="358"/>
        <end position="381"/>
    </location>
</feature>
<dbReference type="InterPro" id="IPR011701">
    <property type="entry name" value="MFS"/>
</dbReference>
<dbReference type="AlphaFoldDB" id="A0A382EFR7"/>
<keyword evidence="5 6" id="KW-0472">Membrane</keyword>
<dbReference type="Pfam" id="PF07690">
    <property type="entry name" value="MFS_1"/>
    <property type="match status" value="1"/>
</dbReference>
<evidence type="ECO:0000313" key="8">
    <source>
        <dbReference type="EMBL" id="SVB49626.1"/>
    </source>
</evidence>
<evidence type="ECO:0000256" key="3">
    <source>
        <dbReference type="ARBA" id="ARBA00022692"/>
    </source>
</evidence>
<keyword evidence="3 6" id="KW-0812">Transmembrane</keyword>
<feature type="transmembrane region" description="Helical" evidence="6">
    <location>
        <begin position="402"/>
        <end position="422"/>
    </location>
</feature>
<feature type="transmembrane region" description="Helical" evidence="6">
    <location>
        <begin position="160"/>
        <end position="180"/>
    </location>
</feature>
<feature type="transmembrane region" description="Helical" evidence="6">
    <location>
        <begin position="224"/>
        <end position="244"/>
    </location>
</feature>
<dbReference type="GO" id="GO:0016020">
    <property type="term" value="C:membrane"/>
    <property type="evidence" value="ECO:0007669"/>
    <property type="project" value="UniProtKB-SubCell"/>
</dbReference>
<dbReference type="CDD" id="cd17321">
    <property type="entry name" value="MFS_MMR_MDR_like"/>
    <property type="match status" value="1"/>
</dbReference>
<feature type="transmembrane region" description="Helical" evidence="6">
    <location>
        <begin position="73"/>
        <end position="100"/>
    </location>
</feature>
<dbReference type="InterPro" id="IPR036259">
    <property type="entry name" value="MFS_trans_sf"/>
</dbReference>
<evidence type="ECO:0000256" key="5">
    <source>
        <dbReference type="ARBA" id="ARBA00023136"/>
    </source>
</evidence>
<organism evidence="8">
    <name type="scientific">marine metagenome</name>
    <dbReference type="NCBI Taxonomy" id="408172"/>
    <lineage>
        <taxon>unclassified sequences</taxon>
        <taxon>metagenomes</taxon>
        <taxon>ecological metagenomes</taxon>
    </lineage>
</organism>
<feature type="transmembrane region" description="Helical" evidence="6">
    <location>
        <begin position="303"/>
        <end position="320"/>
    </location>
</feature>
<keyword evidence="2" id="KW-0813">Transport</keyword>
<dbReference type="GO" id="GO:0022857">
    <property type="term" value="F:transmembrane transporter activity"/>
    <property type="evidence" value="ECO:0007669"/>
    <property type="project" value="InterPro"/>
</dbReference>
<feature type="transmembrane region" description="Helical" evidence="6">
    <location>
        <begin position="442"/>
        <end position="460"/>
    </location>
</feature>
<dbReference type="PANTHER" id="PTHR42718:SF9">
    <property type="entry name" value="MAJOR FACILITATOR SUPERFAMILY MULTIDRUG TRANSPORTER MFSC"/>
    <property type="match status" value="1"/>
</dbReference>
<dbReference type="EMBL" id="UINC01044325">
    <property type="protein sequence ID" value="SVB49626.1"/>
    <property type="molecule type" value="Genomic_DNA"/>
</dbReference>
<gene>
    <name evidence="8" type="ORF">METZ01_LOCUS202480</name>
</gene>
<reference evidence="8" key="1">
    <citation type="submission" date="2018-05" db="EMBL/GenBank/DDBJ databases">
        <authorList>
            <person name="Lanie J.A."/>
            <person name="Ng W.-L."/>
            <person name="Kazmierczak K.M."/>
            <person name="Andrzejewski T.M."/>
            <person name="Davidsen T.M."/>
            <person name="Wayne K.J."/>
            <person name="Tettelin H."/>
            <person name="Glass J.I."/>
            <person name="Rusch D."/>
            <person name="Podicherti R."/>
            <person name="Tsui H.-C.T."/>
            <person name="Winkler M.E."/>
        </authorList>
    </citation>
    <scope>NUCLEOTIDE SEQUENCE</scope>
</reference>
<protein>
    <recommendedName>
        <fullName evidence="7">Major facilitator superfamily (MFS) profile domain-containing protein</fullName>
    </recommendedName>
</protein>
<accession>A0A382EFR7</accession>
<proteinExistence type="predicted"/>
<evidence type="ECO:0000256" key="2">
    <source>
        <dbReference type="ARBA" id="ARBA00022448"/>
    </source>
</evidence>
<feature type="transmembrane region" description="Helical" evidence="6">
    <location>
        <begin position="201"/>
        <end position="218"/>
    </location>
</feature>
<feature type="transmembrane region" description="Helical" evidence="6">
    <location>
        <begin position="41"/>
        <end position="61"/>
    </location>
</feature>
<dbReference type="Gene3D" id="1.20.1250.20">
    <property type="entry name" value="MFS general substrate transporter like domains"/>
    <property type="match status" value="1"/>
</dbReference>
<dbReference type="Gene3D" id="1.20.1720.10">
    <property type="entry name" value="Multidrug resistance protein D"/>
    <property type="match status" value="1"/>
</dbReference>
<dbReference type="InterPro" id="IPR020846">
    <property type="entry name" value="MFS_dom"/>
</dbReference>
<evidence type="ECO:0000259" key="7">
    <source>
        <dbReference type="PROSITE" id="PS50850"/>
    </source>
</evidence>
<evidence type="ECO:0000256" key="1">
    <source>
        <dbReference type="ARBA" id="ARBA00004141"/>
    </source>
</evidence>
<feature type="transmembrane region" description="Helical" evidence="6">
    <location>
        <begin position="332"/>
        <end position="352"/>
    </location>
</feature>
<dbReference type="PANTHER" id="PTHR42718">
    <property type="entry name" value="MAJOR FACILITATOR SUPERFAMILY MULTIDRUG TRANSPORTER MFSC"/>
    <property type="match status" value="1"/>
</dbReference>
<evidence type="ECO:0000256" key="4">
    <source>
        <dbReference type="ARBA" id="ARBA00022989"/>
    </source>
</evidence>
<feature type="transmembrane region" description="Helical" evidence="6">
    <location>
        <begin position="132"/>
        <end position="154"/>
    </location>
</feature>